<name>A0A1M6F701_9FIRM</name>
<dbReference type="OrthoDB" id="9811016at2"/>
<comment type="subcellular location">
    <subcellularLocation>
        <location evidence="3">Cytoplasm</location>
    </subcellularLocation>
    <text evidence="3">Associated with two foci at the outer edges of the nucleoid region in young cells, and at four foci within both cell halves in older cells.</text>
</comment>
<comment type="subunit">
    <text evidence="3">Component of a cohesin-like complex composed of ScpA, ScpB and the Smc homodimer, in which ScpA and ScpB bind to the head domain of Smc. The presence of the three proteins is required for the association of the complex with DNA.</text>
</comment>
<dbReference type="GO" id="GO:0005737">
    <property type="term" value="C:cytoplasm"/>
    <property type="evidence" value="ECO:0007669"/>
    <property type="project" value="UniProtKB-SubCell"/>
</dbReference>
<gene>
    <name evidence="3" type="primary">scpA</name>
    <name evidence="4" type="ORF">SAMN02745176_01850</name>
</gene>
<dbReference type="HAMAP" id="MF_01805">
    <property type="entry name" value="ScpA"/>
    <property type="match status" value="1"/>
</dbReference>
<sequence length="239" mass="27918">MSINIKLEIFEGPFELLFHLIEKAKVDIYDIPIAEITDQYIEYLNMMKSLDIDLASEFLVMAATLLEIKSKMLLPKAPKNNEVEEDTDPREELVKKLLEYKAFKKLSLVLKERLNINEKALCKDSSLADEIIDSFALPDKLSIELLIDKFQTLMKRRESYDNRNFGKIYRDNFTVEEKISHILSILATADILYFDDLLINCISKLEAIMTFLAILELIKRRKIYVEQSGNFDKIVVRRR</sequence>
<organism evidence="4 5">
    <name type="scientific">Lutispora thermophila DSM 19022</name>
    <dbReference type="NCBI Taxonomy" id="1122184"/>
    <lineage>
        <taxon>Bacteria</taxon>
        <taxon>Bacillati</taxon>
        <taxon>Bacillota</taxon>
        <taxon>Clostridia</taxon>
        <taxon>Lutisporales</taxon>
        <taxon>Lutisporaceae</taxon>
        <taxon>Lutispora</taxon>
    </lineage>
</organism>
<evidence type="ECO:0000256" key="1">
    <source>
        <dbReference type="ARBA" id="ARBA00022829"/>
    </source>
</evidence>
<dbReference type="STRING" id="1122184.SAMN02745176_01850"/>
<dbReference type="InterPro" id="IPR003768">
    <property type="entry name" value="ScpA"/>
</dbReference>
<dbReference type="PANTHER" id="PTHR33969">
    <property type="entry name" value="SEGREGATION AND CONDENSATION PROTEIN A"/>
    <property type="match status" value="1"/>
</dbReference>
<keyword evidence="3" id="KW-0131">Cell cycle</keyword>
<dbReference type="EMBL" id="FQZS01000011">
    <property type="protein sequence ID" value="SHI93443.1"/>
    <property type="molecule type" value="Genomic_DNA"/>
</dbReference>
<accession>A0A1M6F701</accession>
<dbReference type="PANTHER" id="PTHR33969:SF2">
    <property type="entry name" value="SEGREGATION AND CONDENSATION PROTEIN A"/>
    <property type="match status" value="1"/>
</dbReference>
<comment type="function">
    <text evidence="3">Participates in chromosomal partition during cell division. May act via the formation of a condensin-like complex containing Smc and ScpB that pull DNA away from mid-cell into both cell halves.</text>
</comment>
<comment type="similarity">
    <text evidence="3">Belongs to the ScpA family.</text>
</comment>
<dbReference type="GO" id="GO:0051301">
    <property type="term" value="P:cell division"/>
    <property type="evidence" value="ECO:0007669"/>
    <property type="project" value="UniProtKB-KW"/>
</dbReference>
<dbReference type="Gene3D" id="6.10.250.2410">
    <property type="match status" value="1"/>
</dbReference>
<dbReference type="GO" id="GO:0007059">
    <property type="term" value="P:chromosome segregation"/>
    <property type="evidence" value="ECO:0007669"/>
    <property type="project" value="UniProtKB-UniRule"/>
</dbReference>
<dbReference type="AlphaFoldDB" id="A0A1M6F701"/>
<evidence type="ECO:0000256" key="3">
    <source>
        <dbReference type="HAMAP-Rule" id="MF_01805"/>
    </source>
</evidence>
<evidence type="ECO:0000313" key="5">
    <source>
        <dbReference type="Proteomes" id="UP000184442"/>
    </source>
</evidence>
<dbReference type="Pfam" id="PF02616">
    <property type="entry name" value="SMC_ScpA"/>
    <property type="match status" value="1"/>
</dbReference>
<keyword evidence="1 3" id="KW-0159">Chromosome partition</keyword>
<dbReference type="RefSeq" id="WP_073025921.1">
    <property type="nucleotide sequence ID" value="NZ_FQZS01000011.1"/>
</dbReference>
<dbReference type="InterPro" id="IPR023093">
    <property type="entry name" value="ScpA-like_C"/>
</dbReference>
<keyword evidence="5" id="KW-1185">Reference proteome</keyword>
<evidence type="ECO:0000256" key="2">
    <source>
        <dbReference type="ARBA" id="ARBA00044777"/>
    </source>
</evidence>
<dbReference type="GO" id="GO:0006260">
    <property type="term" value="P:DNA replication"/>
    <property type="evidence" value="ECO:0007669"/>
    <property type="project" value="UniProtKB-UniRule"/>
</dbReference>
<keyword evidence="3" id="KW-0132">Cell division</keyword>
<evidence type="ECO:0000313" key="4">
    <source>
        <dbReference type="EMBL" id="SHI93443.1"/>
    </source>
</evidence>
<protein>
    <recommendedName>
        <fullName evidence="2 3">Segregation and condensation protein A</fullName>
    </recommendedName>
</protein>
<dbReference type="Proteomes" id="UP000184442">
    <property type="component" value="Unassembled WGS sequence"/>
</dbReference>
<keyword evidence="3" id="KW-0963">Cytoplasm</keyword>
<dbReference type="Gene3D" id="1.10.10.580">
    <property type="entry name" value="Structural maintenance of chromosome 1. Chain E"/>
    <property type="match status" value="1"/>
</dbReference>
<reference evidence="4 5" key="1">
    <citation type="submission" date="2016-11" db="EMBL/GenBank/DDBJ databases">
        <authorList>
            <person name="Jaros S."/>
            <person name="Januszkiewicz K."/>
            <person name="Wedrychowicz H."/>
        </authorList>
    </citation>
    <scope>NUCLEOTIDE SEQUENCE [LARGE SCALE GENOMIC DNA]</scope>
    <source>
        <strain evidence="4 5">DSM 19022</strain>
    </source>
</reference>
<proteinExistence type="inferred from homology"/>